<comment type="caution">
    <text evidence="9">The sequence shown here is derived from an EMBL/GenBank/DDBJ whole genome shotgun (WGS) entry which is preliminary data.</text>
</comment>
<feature type="transmembrane region" description="Helical" evidence="7">
    <location>
        <begin position="169"/>
        <end position="190"/>
    </location>
</feature>
<protein>
    <submittedName>
        <fullName evidence="9">ABC transporter permease</fullName>
    </submittedName>
</protein>
<name>A0ABT3P1B1_9PROT</name>
<dbReference type="Gene3D" id="1.10.3720.10">
    <property type="entry name" value="MetI-like"/>
    <property type="match status" value="1"/>
</dbReference>
<evidence type="ECO:0000256" key="5">
    <source>
        <dbReference type="ARBA" id="ARBA00022989"/>
    </source>
</evidence>
<feature type="transmembrane region" description="Helical" evidence="7">
    <location>
        <begin position="98"/>
        <end position="121"/>
    </location>
</feature>
<dbReference type="CDD" id="cd06261">
    <property type="entry name" value="TM_PBP2"/>
    <property type="match status" value="1"/>
</dbReference>
<evidence type="ECO:0000256" key="2">
    <source>
        <dbReference type="ARBA" id="ARBA00022448"/>
    </source>
</evidence>
<keyword evidence="5 7" id="KW-1133">Transmembrane helix</keyword>
<keyword evidence="4 7" id="KW-0812">Transmembrane</keyword>
<gene>
    <name evidence="9" type="ORF">OF850_21640</name>
</gene>
<evidence type="ECO:0000256" key="6">
    <source>
        <dbReference type="ARBA" id="ARBA00023136"/>
    </source>
</evidence>
<evidence type="ECO:0000256" key="7">
    <source>
        <dbReference type="RuleBase" id="RU363032"/>
    </source>
</evidence>
<dbReference type="Pfam" id="PF00528">
    <property type="entry name" value="BPD_transp_1"/>
    <property type="match status" value="1"/>
</dbReference>
<organism evidence="9 10">
    <name type="scientific">Sabulicella glaciei</name>
    <dbReference type="NCBI Taxonomy" id="2984948"/>
    <lineage>
        <taxon>Bacteria</taxon>
        <taxon>Pseudomonadati</taxon>
        <taxon>Pseudomonadota</taxon>
        <taxon>Alphaproteobacteria</taxon>
        <taxon>Acetobacterales</taxon>
        <taxon>Acetobacteraceae</taxon>
        <taxon>Sabulicella</taxon>
    </lineage>
</organism>
<dbReference type="PANTHER" id="PTHR43163">
    <property type="entry name" value="DIPEPTIDE TRANSPORT SYSTEM PERMEASE PROTEIN DPPB-RELATED"/>
    <property type="match status" value="1"/>
</dbReference>
<feature type="transmembrane region" description="Helical" evidence="7">
    <location>
        <begin position="242"/>
        <end position="262"/>
    </location>
</feature>
<feature type="transmembrane region" description="Helical" evidence="7">
    <location>
        <begin position="142"/>
        <end position="163"/>
    </location>
</feature>
<dbReference type="RefSeq" id="WP_301592402.1">
    <property type="nucleotide sequence ID" value="NZ_JAPFQI010000029.1"/>
</dbReference>
<dbReference type="EMBL" id="JAPFQI010000029">
    <property type="protein sequence ID" value="MCW8088202.1"/>
    <property type="molecule type" value="Genomic_DNA"/>
</dbReference>
<keyword evidence="6 7" id="KW-0472">Membrane</keyword>
<dbReference type="InterPro" id="IPR035906">
    <property type="entry name" value="MetI-like_sf"/>
</dbReference>
<keyword evidence="10" id="KW-1185">Reference proteome</keyword>
<feature type="transmembrane region" description="Helical" evidence="7">
    <location>
        <begin position="9"/>
        <end position="27"/>
    </location>
</feature>
<dbReference type="PANTHER" id="PTHR43163:SF6">
    <property type="entry name" value="DIPEPTIDE TRANSPORT SYSTEM PERMEASE PROTEIN DPPB-RELATED"/>
    <property type="match status" value="1"/>
</dbReference>
<dbReference type="InterPro" id="IPR045621">
    <property type="entry name" value="BPD_transp_1_N"/>
</dbReference>
<dbReference type="SUPFAM" id="SSF161098">
    <property type="entry name" value="MetI-like"/>
    <property type="match status" value="1"/>
</dbReference>
<sequence length="305" mass="33285">MLRFTLRRLVLAAVVGIAVSVIAFMLLRVSGDLAIALAGEDASPADVERIRQEYGLNRPIIAQYGEWLWRALRGDLGRSLFYPESVANLILTRLPVTLSLAGMGLVIAILIALPLGIIAALRRNTWVDRTALGIAVIGQAMPNFWFGLLMIFLFGLALGWLPISGSDSFAHFIMPAITLGWFSAPVLMRLTRGGMVEVMNSDYIRTAHAKGLPARVVVLKHALRNAIVPVVALCSVQFGNMLSGSVVIETVFALQGIGYLAWEAISRRDFPVVQGILLLVALFYVVLTLLADIANAWLDPRIRRG</sequence>
<evidence type="ECO:0000313" key="9">
    <source>
        <dbReference type="EMBL" id="MCW8088202.1"/>
    </source>
</evidence>
<keyword evidence="2 7" id="KW-0813">Transport</keyword>
<reference evidence="9 10" key="1">
    <citation type="submission" date="2022-10" db="EMBL/GenBank/DDBJ databases">
        <title>Roseococcus glaciei nov., sp. nov., isolated from glacier.</title>
        <authorList>
            <person name="Liu Q."/>
            <person name="Xin Y.-H."/>
        </authorList>
    </citation>
    <scope>NUCLEOTIDE SEQUENCE [LARGE SCALE GENOMIC DNA]</scope>
    <source>
        <strain evidence="9 10">MDT2-1-1</strain>
    </source>
</reference>
<comment type="similarity">
    <text evidence="7">Belongs to the binding-protein-dependent transport system permease family.</text>
</comment>
<evidence type="ECO:0000313" key="10">
    <source>
        <dbReference type="Proteomes" id="UP001526430"/>
    </source>
</evidence>
<evidence type="ECO:0000259" key="8">
    <source>
        <dbReference type="PROSITE" id="PS50928"/>
    </source>
</evidence>
<dbReference type="InterPro" id="IPR000515">
    <property type="entry name" value="MetI-like"/>
</dbReference>
<evidence type="ECO:0000256" key="4">
    <source>
        <dbReference type="ARBA" id="ARBA00022692"/>
    </source>
</evidence>
<proteinExistence type="inferred from homology"/>
<evidence type="ECO:0000256" key="3">
    <source>
        <dbReference type="ARBA" id="ARBA00022475"/>
    </source>
</evidence>
<keyword evidence="3" id="KW-1003">Cell membrane</keyword>
<dbReference type="Proteomes" id="UP001526430">
    <property type="component" value="Unassembled WGS sequence"/>
</dbReference>
<dbReference type="PROSITE" id="PS50928">
    <property type="entry name" value="ABC_TM1"/>
    <property type="match status" value="1"/>
</dbReference>
<feature type="domain" description="ABC transmembrane type-1" evidence="8">
    <location>
        <begin position="94"/>
        <end position="291"/>
    </location>
</feature>
<feature type="transmembrane region" description="Helical" evidence="7">
    <location>
        <begin position="274"/>
        <end position="298"/>
    </location>
</feature>
<accession>A0ABT3P1B1</accession>
<dbReference type="Pfam" id="PF19300">
    <property type="entry name" value="BPD_transp_1_N"/>
    <property type="match status" value="1"/>
</dbReference>
<evidence type="ECO:0000256" key="1">
    <source>
        <dbReference type="ARBA" id="ARBA00004651"/>
    </source>
</evidence>
<comment type="subcellular location">
    <subcellularLocation>
        <location evidence="1 7">Cell membrane</location>
        <topology evidence="1 7">Multi-pass membrane protein</topology>
    </subcellularLocation>
</comment>